<sequence>MDELNALTQEEASRNGVFWALYSDSTLDTLSASRGANGLLIIEQASLHENSLLPFTGRASIPGQDGVHSNLRLVSVACASTSNGTGLKISQPNFFGLLDAMSVNRHALYLIQNEYDGFHIIPNGPTMTFFIGTWLYALAWSFDPSDLSTRAIFIDRSRDCYAPFVELLKRFLQYTSSPALLAFVTAVHVTRFDDTTTSHELAHIHFVAREIGYDSRRHVKSGMKHDINKLTNYHQLIGGTLENIANKLRHLGLVDSLFTFVMEDPTFSTPISGTMMEGMLVNTEYLRRAVPVLRSQRDAYGEYVRYQKEQAERLSEVLFGLLTHEDSLININIANLSTELARASKEDSSTMKAIAILTMAFLPATFFATLFALPTLESETVVLDI</sequence>
<dbReference type="AlphaFoldDB" id="A0A9P8UNB8"/>
<keyword evidence="3" id="KW-1185">Reference proteome</keyword>
<reference evidence="2" key="1">
    <citation type="journal article" date="2021" name="Nat. Commun.">
        <title>Genetic determinants of endophytism in the Arabidopsis root mycobiome.</title>
        <authorList>
            <person name="Mesny F."/>
            <person name="Miyauchi S."/>
            <person name="Thiergart T."/>
            <person name="Pickel B."/>
            <person name="Atanasova L."/>
            <person name="Karlsson M."/>
            <person name="Huettel B."/>
            <person name="Barry K.W."/>
            <person name="Haridas S."/>
            <person name="Chen C."/>
            <person name="Bauer D."/>
            <person name="Andreopoulos W."/>
            <person name="Pangilinan J."/>
            <person name="LaButti K."/>
            <person name="Riley R."/>
            <person name="Lipzen A."/>
            <person name="Clum A."/>
            <person name="Drula E."/>
            <person name="Henrissat B."/>
            <person name="Kohler A."/>
            <person name="Grigoriev I.V."/>
            <person name="Martin F.M."/>
            <person name="Hacquard S."/>
        </authorList>
    </citation>
    <scope>NUCLEOTIDE SEQUENCE</scope>
    <source>
        <strain evidence="2">MPI-SDFR-AT-0073</strain>
    </source>
</reference>
<dbReference type="Proteomes" id="UP000758603">
    <property type="component" value="Unassembled WGS sequence"/>
</dbReference>
<dbReference type="OrthoDB" id="5392974at2759"/>
<dbReference type="RefSeq" id="XP_045959691.1">
    <property type="nucleotide sequence ID" value="XM_046107102.1"/>
</dbReference>
<feature type="transmembrane region" description="Helical" evidence="1">
    <location>
        <begin position="353"/>
        <end position="373"/>
    </location>
</feature>
<keyword evidence="1" id="KW-0812">Transmembrane</keyword>
<gene>
    <name evidence="2" type="ORF">BKA67DRAFT_657369</name>
</gene>
<evidence type="ECO:0000256" key="1">
    <source>
        <dbReference type="SAM" id="Phobius"/>
    </source>
</evidence>
<keyword evidence="1" id="KW-1133">Transmembrane helix</keyword>
<proteinExistence type="predicted"/>
<dbReference type="EMBL" id="JAGPXC010000003">
    <property type="protein sequence ID" value="KAH6655426.1"/>
    <property type="molecule type" value="Genomic_DNA"/>
</dbReference>
<keyword evidence="1" id="KW-0472">Membrane</keyword>
<comment type="caution">
    <text evidence="2">The sequence shown here is derived from an EMBL/GenBank/DDBJ whole genome shotgun (WGS) entry which is preliminary data.</text>
</comment>
<dbReference type="Gene3D" id="1.20.58.340">
    <property type="entry name" value="Magnesium transport protein CorA, transmembrane region"/>
    <property type="match status" value="1"/>
</dbReference>
<name>A0A9P8UNB8_9PEZI</name>
<evidence type="ECO:0000313" key="3">
    <source>
        <dbReference type="Proteomes" id="UP000758603"/>
    </source>
</evidence>
<protein>
    <submittedName>
        <fullName evidence="2">Uncharacterized protein</fullName>
    </submittedName>
</protein>
<organism evidence="2 3">
    <name type="scientific">Truncatella angustata</name>
    <dbReference type="NCBI Taxonomy" id="152316"/>
    <lineage>
        <taxon>Eukaryota</taxon>
        <taxon>Fungi</taxon>
        <taxon>Dikarya</taxon>
        <taxon>Ascomycota</taxon>
        <taxon>Pezizomycotina</taxon>
        <taxon>Sordariomycetes</taxon>
        <taxon>Xylariomycetidae</taxon>
        <taxon>Amphisphaeriales</taxon>
        <taxon>Sporocadaceae</taxon>
        <taxon>Truncatella</taxon>
    </lineage>
</organism>
<dbReference type="GeneID" id="70135993"/>
<evidence type="ECO:0000313" key="2">
    <source>
        <dbReference type="EMBL" id="KAH6655426.1"/>
    </source>
</evidence>
<accession>A0A9P8UNB8</accession>